<evidence type="ECO:0000256" key="4">
    <source>
        <dbReference type="SAM" id="Phobius"/>
    </source>
</evidence>
<sequence>MSEDQSTARKSDDAEDRKPTNGQGDEDGASAHVQKGDTKDDAGDSDASQDDDSSDDKTKKPSIFTKPLFWIILVIVVAVIAIGGTFYYLDARQYETTDDAFVDAHIVRISPKVAGTLKSVADIDNRHVEAGRLLAVIEPSGPEAQVAEADANVKQAQAQYEQARAQVTAAQASRDQAAAQARSPLATAAKAQQDLARYQALVRLDPNAVAAQQLDAARATARSTAADAAAARQQIDSAAANITVARRQVAAAQAVIEARRASVQQAKVTLGDNRLVAPVSGQVVNRSVNVGSYVGPGTQLMAIVPDHIWVTANFKETQLQLMTIGRPVEIKVDAYPDVKFKGHVDSIQRGAGQAFALLPPQNATGNYVKVVQRVPVRIEFDLKNGPDPRKYPLGPGMSVVPTVKVR</sequence>
<dbReference type="Gene3D" id="2.40.30.170">
    <property type="match status" value="1"/>
</dbReference>
<keyword evidence="4" id="KW-0812">Transmembrane</keyword>
<dbReference type="PANTHER" id="PTHR30386:SF19">
    <property type="entry name" value="MULTIDRUG EXPORT PROTEIN EMRA-RELATED"/>
    <property type="match status" value="1"/>
</dbReference>
<name>A0ABQ3LCL8_9SPHN</name>
<evidence type="ECO:0000256" key="3">
    <source>
        <dbReference type="SAM" id="MobiDB-lite"/>
    </source>
</evidence>
<organism evidence="6 7">
    <name type="scientific">Sphingomonas glacialis</name>
    <dbReference type="NCBI Taxonomy" id="658225"/>
    <lineage>
        <taxon>Bacteria</taxon>
        <taxon>Pseudomonadati</taxon>
        <taxon>Pseudomonadota</taxon>
        <taxon>Alphaproteobacteria</taxon>
        <taxon>Sphingomonadales</taxon>
        <taxon>Sphingomonadaceae</taxon>
        <taxon>Sphingomonas</taxon>
    </lineage>
</organism>
<dbReference type="RefSeq" id="WP_189674948.1">
    <property type="nucleotide sequence ID" value="NZ_BNAQ01000001.1"/>
</dbReference>
<keyword evidence="2" id="KW-0175">Coiled coil</keyword>
<keyword evidence="4" id="KW-1133">Transmembrane helix</keyword>
<dbReference type="InterPro" id="IPR050739">
    <property type="entry name" value="MFP"/>
</dbReference>
<feature type="coiled-coil region" evidence="2">
    <location>
        <begin position="146"/>
        <end position="180"/>
    </location>
</feature>
<dbReference type="Pfam" id="PF25963">
    <property type="entry name" value="Beta-barrel_AAEA"/>
    <property type="match status" value="1"/>
</dbReference>
<feature type="domain" description="p-hydroxybenzoic acid efflux pump subunit AaeA-like beta-barrel" evidence="5">
    <location>
        <begin position="309"/>
        <end position="394"/>
    </location>
</feature>
<dbReference type="InterPro" id="IPR058634">
    <property type="entry name" value="AaeA-lik-b-barrel"/>
</dbReference>
<proteinExistence type="predicted"/>
<evidence type="ECO:0000256" key="2">
    <source>
        <dbReference type="SAM" id="Coils"/>
    </source>
</evidence>
<gene>
    <name evidence="6" type="ORF">GCM10008023_04830</name>
</gene>
<feature type="compositionally biased region" description="Acidic residues" evidence="3">
    <location>
        <begin position="43"/>
        <end position="54"/>
    </location>
</feature>
<dbReference type="Proteomes" id="UP000652430">
    <property type="component" value="Unassembled WGS sequence"/>
</dbReference>
<dbReference type="SUPFAM" id="SSF111369">
    <property type="entry name" value="HlyD-like secretion proteins"/>
    <property type="match status" value="2"/>
</dbReference>
<reference evidence="7" key="1">
    <citation type="journal article" date="2019" name="Int. J. Syst. Evol. Microbiol.">
        <title>The Global Catalogue of Microorganisms (GCM) 10K type strain sequencing project: providing services to taxonomists for standard genome sequencing and annotation.</title>
        <authorList>
            <consortium name="The Broad Institute Genomics Platform"/>
            <consortium name="The Broad Institute Genome Sequencing Center for Infectious Disease"/>
            <person name="Wu L."/>
            <person name="Ma J."/>
        </authorList>
    </citation>
    <scope>NUCLEOTIDE SEQUENCE [LARGE SCALE GENOMIC DNA]</scope>
    <source>
        <strain evidence="7">CGMCC 1.8957</strain>
    </source>
</reference>
<accession>A0ABQ3LCL8</accession>
<keyword evidence="7" id="KW-1185">Reference proteome</keyword>
<comment type="subcellular location">
    <subcellularLocation>
        <location evidence="1">Cell envelope</location>
    </subcellularLocation>
</comment>
<dbReference type="PANTHER" id="PTHR30386">
    <property type="entry name" value="MEMBRANE FUSION SUBUNIT OF EMRAB-TOLC MULTIDRUG EFFLUX PUMP"/>
    <property type="match status" value="1"/>
</dbReference>
<evidence type="ECO:0000259" key="5">
    <source>
        <dbReference type="Pfam" id="PF25963"/>
    </source>
</evidence>
<dbReference type="EMBL" id="BNAQ01000001">
    <property type="protein sequence ID" value="GHH08854.1"/>
    <property type="molecule type" value="Genomic_DNA"/>
</dbReference>
<dbReference type="Gene3D" id="1.10.287.470">
    <property type="entry name" value="Helix hairpin bin"/>
    <property type="match status" value="1"/>
</dbReference>
<evidence type="ECO:0000256" key="1">
    <source>
        <dbReference type="ARBA" id="ARBA00004196"/>
    </source>
</evidence>
<feature type="compositionally biased region" description="Basic and acidic residues" evidence="3">
    <location>
        <begin position="1"/>
        <end position="19"/>
    </location>
</feature>
<feature type="region of interest" description="Disordered" evidence="3">
    <location>
        <begin position="1"/>
        <end position="59"/>
    </location>
</feature>
<keyword evidence="4" id="KW-0472">Membrane</keyword>
<evidence type="ECO:0000313" key="7">
    <source>
        <dbReference type="Proteomes" id="UP000652430"/>
    </source>
</evidence>
<feature type="transmembrane region" description="Helical" evidence="4">
    <location>
        <begin position="68"/>
        <end position="89"/>
    </location>
</feature>
<protein>
    <submittedName>
        <fullName evidence="6">Multidrug export protein EmrA</fullName>
    </submittedName>
</protein>
<dbReference type="Gene3D" id="2.40.50.100">
    <property type="match status" value="1"/>
</dbReference>
<comment type="caution">
    <text evidence="6">The sequence shown here is derived from an EMBL/GenBank/DDBJ whole genome shotgun (WGS) entry which is preliminary data.</text>
</comment>
<evidence type="ECO:0000313" key="6">
    <source>
        <dbReference type="EMBL" id="GHH08854.1"/>
    </source>
</evidence>